<dbReference type="Proteomes" id="UP000243105">
    <property type="component" value="Unassembled WGS sequence"/>
</dbReference>
<sequence>MIKRKNLITLLAIFVIILVLITYFLIKNHLTCYSKTTSPISNRVAEMIENGAKFDDFITFVKRITLNLPDTLFISTIPSSRDVAIFDSFVIIFDQMNMGVFVFNADGKFLKFYGGKKGSGPGEFLSMDYFFVDRWNKLIYIYDYLNKRFTAYNLITDSFKIIDFKEELMLRHFCVDSLGYIYIHHPPLGKYWGFITIVDPTGKIVKTIHTGADKKFQNYYNRGLLNGDIYLTSTGLILESNIFYPHIFIGNNKLNQFRKSCEIPDYSLELKDDDILKDRNYFYKYPFLESFIVNEEMGLIFQIYIPTKEKKQKKIEHFYLNVFDTSGFFLGQLKLDPSEDIVPISNQGGDPNYIISSEPRLNEKIPFNILLYKWKELEIE</sequence>
<gene>
    <name evidence="2" type="ORF">JGI25_01042</name>
</gene>
<comment type="caution">
    <text evidence="2">The sequence shown here is derived from an EMBL/GenBank/DDBJ whole genome shotgun (WGS) entry which is preliminary data.</text>
</comment>
<dbReference type="RefSeq" id="WP_072263974.1">
    <property type="nucleotide sequence ID" value="NZ_CZVV01000065.1"/>
</dbReference>
<evidence type="ECO:0008006" key="4">
    <source>
        <dbReference type="Google" id="ProtNLM"/>
    </source>
</evidence>
<dbReference type="Pfam" id="PF17170">
    <property type="entry name" value="DUF5128"/>
    <property type="match status" value="1"/>
</dbReference>
<keyword evidence="1" id="KW-0472">Membrane</keyword>
<name>A0A916LJV0_KRYT1</name>
<dbReference type="Gene3D" id="2.120.10.30">
    <property type="entry name" value="TolB, C-terminal domain"/>
    <property type="match status" value="1"/>
</dbReference>
<dbReference type="EMBL" id="CZVV01000065">
    <property type="protein sequence ID" value="CUT02292.1"/>
    <property type="molecule type" value="Genomic_DNA"/>
</dbReference>
<evidence type="ECO:0000313" key="2">
    <source>
        <dbReference type="EMBL" id="CUT02292.1"/>
    </source>
</evidence>
<evidence type="ECO:0000256" key="1">
    <source>
        <dbReference type="SAM" id="Phobius"/>
    </source>
</evidence>
<feature type="transmembrane region" description="Helical" evidence="1">
    <location>
        <begin position="7"/>
        <end position="26"/>
    </location>
</feature>
<dbReference type="InterPro" id="IPR011042">
    <property type="entry name" value="6-blade_b-propeller_TolB-like"/>
</dbReference>
<dbReference type="SUPFAM" id="SSF63829">
    <property type="entry name" value="Calcium-dependent phosphotriesterase"/>
    <property type="match status" value="1"/>
</dbReference>
<accession>A0A916LJV0</accession>
<protein>
    <recommendedName>
        <fullName evidence="4">6-bladed beta-propeller protein</fullName>
    </recommendedName>
</protein>
<dbReference type="AlphaFoldDB" id="A0A916LJV0"/>
<proteinExistence type="predicted"/>
<keyword evidence="1" id="KW-0812">Transmembrane</keyword>
<evidence type="ECO:0000313" key="3">
    <source>
        <dbReference type="Proteomes" id="UP000243105"/>
    </source>
</evidence>
<organism evidence="2 3">
    <name type="scientific">Kryptobacter tengchongensis</name>
    <dbReference type="NCBI Taxonomy" id="1643429"/>
    <lineage>
        <taxon>Bacteria</taxon>
        <taxon>Pseudomonadati</taxon>
        <taxon>Candidatus Kryptoniota</taxon>
        <taxon>Candidatus Kryptobacter</taxon>
    </lineage>
</organism>
<reference evidence="2 3" key="1">
    <citation type="submission" date="2015-11" db="EMBL/GenBank/DDBJ databases">
        <authorList>
            <person name="Varghese N."/>
        </authorList>
    </citation>
    <scope>NUCLEOTIDE SEQUENCE [LARGE SCALE GENOMIC DNA]</scope>
    <source>
        <strain evidence="2 3">JGI-25</strain>
    </source>
</reference>
<keyword evidence="1" id="KW-1133">Transmembrane helix</keyword>